<feature type="compositionally biased region" description="Low complexity" evidence="1">
    <location>
        <begin position="9"/>
        <end position="28"/>
    </location>
</feature>
<protein>
    <submittedName>
        <fullName evidence="2">Uncharacterized protein</fullName>
    </submittedName>
</protein>
<dbReference type="EMBL" id="BMYP01000017">
    <property type="protein sequence ID" value="GHD76850.1"/>
    <property type="molecule type" value="Genomic_DNA"/>
</dbReference>
<reference evidence="3" key="1">
    <citation type="journal article" date="2019" name="Int. J. Syst. Evol. Microbiol.">
        <title>The Global Catalogue of Microorganisms (GCM) 10K type strain sequencing project: providing services to taxonomists for standard genome sequencing and annotation.</title>
        <authorList>
            <consortium name="The Broad Institute Genomics Platform"/>
            <consortium name="The Broad Institute Genome Sequencing Center for Infectious Disease"/>
            <person name="Wu L."/>
            <person name="Ma J."/>
        </authorList>
    </citation>
    <scope>NUCLEOTIDE SEQUENCE [LARGE SCALE GENOMIC DNA]</scope>
    <source>
        <strain evidence="3">KCTC 23713</strain>
    </source>
</reference>
<gene>
    <name evidence="2" type="ORF">GCM10011419_16820</name>
</gene>
<evidence type="ECO:0000313" key="2">
    <source>
        <dbReference type="EMBL" id="GHD76850.1"/>
    </source>
</evidence>
<feature type="region of interest" description="Disordered" evidence="1">
    <location>
        <begin position="1"/>
        <end position="54"/>
    </location>
</feature>
<proteinExistence type="predicted"/>
<evidence type="ECO:0000313" key="3">
    <source>
        <dbReference type="Proteomes" id="UP000662678"/>
    </source>
</evidence>
<sequence>MLMRRNSHAAPTITASTSPSASITCTSPHKGDVPASAAGTAALTDSGNNGNTVRNRFISAAGGYARQA</sequence>
<evidence type="ECO:0000256" key="1">
    <source>
        <dbReference type="SAM" id="MobiDB-lite"/>
    </source>
</evidence>
<keyword evidence="3" id="KW-1185">Reference proteome</keyword>
<dbReference type="Proteomes" id="UP000662678">
    <property type="component" value="Unassembled WGS sequence"/>
</dbReference>
<feature type="compositionally biased region" description="Polar residues" evidence="1">
    <location>
        <begin position="43"/>
        <end position="54"/>
    </location>
</feature>
<comment type="caution">
    <text evidence="2">The sequence shown here is derived from an EMBL/GenBank/DDBJ whole genome shotgun (WGS) entry which is preliminary data.</text>
</comment>
<accession>A0ABQ3HCP8</accession>
<organism evidence="2 3">
    <name type="scientific">Vogesella fluminis</name>
    <dbReference type="NCBI Taxonomy" id="1069161"/>
    <lineage>
        <taxon>Bacteria</taxon>
        <taxon>Pseudomonadati</taxon>
        <taxon>Pseudomonadota</taxon>
        <taxon>Betaproteobacteria</taxon>
        <taxon>Neisseriales</taxon>
        <taxon>Chromobacteriaceae</taxon>
        <taxon>Vogesella</taxon>
    </lineage>
</organism>
<name>A0ABQ3HCP8_9NEIS</name>